<sequence>MGAGAIKRAHVHFAVGVVLGVRAVAEERREGVLDALAGGAARFVAEPVARDQDGVGAHGLGQSSRASQGGHGVEFVLQDQDGLAQHGVPRTRVPLDGTNLPVPSREGVRSKLHPEQRALALRLSKGAVPILRSLRVAVVANVNGKLHAHAKVRRVRERTHLVHRGRLVRAFHQTVQSMRQAQPLSRSVQSVQDVGPNVGRGEDGEVVPRGHEEGGFHHSVQERTNALADLRGVRERTLQRPRLFARVGKPVKRLVRIDGGFGQQVRRGPRVQSRVQHRINDESTHAVGVHVGVCGPQCRAVRHAIVVDHGFVQRGPNQVHVPRHERRGQVLEVLAVVLFAPTHDSLETGSISCQRFLGRGRVEREVAKAGPLAQGRVSVLGAAGRTRQPHAPRVKAQDVVLSPEVGGQARRSHGSSMVARPAGVDQDCAQALGSVLDSISANGNVNRFVDRRMQVVQGDSQGSALEARVFRERARLPLKKFLLGPHNVDIGK</sequence>
<name>W4GWC3_APHAT</name>
<proteinExistence type="predicted"/>
<protein>
    <submittedName>
        <fullName evidence="2">Uncharacterized protein</fullName>
    </submittedName>
</protein>
<gene>
    <name evidence="2" type="ORF">H257_03384</name>
</gene>
<organism evidence="2">
    <name type="scientific">Aphanomyces astaci</name>
    <name type="common">Crayfish plague agent</name>
    <dbReference type="NCBI Taxonomy" id="112090"/>
    <lineage>
        <taxon>Eukaryota</taxon>
        <taxon>Sar</taxon>
        <taxon>Stramenopiles</taxon>
        <taxon>Oomycota</taxon>
        <taxon>Saprolegniomycetes</taxon>
        <taxon>Saprolegniales</taxon>
        <taxon>Verrucalvaceae</taxon>
        <taxon>Aphanomyces</taxon>
    </lineage>
</organism>
<accession>W4GWC3</accession>
<evidence type="ECO:0000313" key="2">
    <source>
        <dbReference type="EMBL" id="ETV84025.1"/>
    </source>
</evidence>
<dbReference type="RefSeq" id="XP_009825717.1">
    <property type="nucleotide sequence ID" value="XM_009827415.1"/>
</dbReference>
<feature type="region of interest" description="Disordered" evidence="1">
    <location>
        <begin position="183"/>
        <end position="203"/>
    </location>
</feature>
<reference evidence="2" key="1">
    <citation type="submission" date="2013-12" db="EMBL/GenBank/DDBJ databases">
        <title>The Genome Sequence of Aphanomyces astaci APO3.</title>
        <authorList>
            <consortium name="The Broad Institute Genomics Platform"/>
            <person name="Russ C."/>
            <person name="Tyler B."/>
            <person name="van West P."/>
            <person name="Dieguez-Uribeondo J."/>
            <person name="Young S.K."/>
            <person name="Zeng Q."/>
            <person name="Gargeya S."/>
            <person name="Fitzgerald M."/>
            <person name="Abouelleil A."/>
            <person name="Alvarado L."/>
            <person name="Chapman S.B."/>
            <person name="Gainer-Dewar J."/>
            <person name="Goldberg J."/>
            <person name="Griggs A."/>
            <person name="Gujja S."/>
            <person name="Hansen M."/>
            <person name="Howarth C."/>
            <person name="Imamovic A."/>
            <person name="Ireland A."/>
            <person name="Larimer J."/>
            <person name="McCowan C."/>
            <person name="Murphy C."/>
            <person name="Pearson M."/>
            <person name="Poon T.W."/>
            <person name="Priest M."/>
            <person name="Roberts A."/>
            <person name="Saif S."/>
            <person name="Shea T."/>
            <person name="Sykes S."/>
            <person name="Wortman J."/>
            <person name="Nusbaum C."/>
            <person name="Birren B."/>
        </authorList>
    </citation>
    <scope>NUCLEOTIDE SEQUENCE [LARGE SCALE GENOMIC DNA]</scope>
    <source>
        <strain evidence="2">APO3</strain>
    </source>
</reference>
<dbReference type="EMBL" id="KI913119">
    <property type="protein sequence ID" value="ETV84025.1"/>
    <property type="molecule type" value="Genomic_DNA"/>
</dbReference>
<evidence type="ECO:0000256" key="1">
    <source>
        <dbReference type="SAM" id="MobiDB-lite"/>
    </source>
</evidence>
<dbReference type="AlphaFoldDB" id="W4GWC3"/>
<dbReference type="GeneID" id="20805380"/>
<dbReference type="VEuPathDB" id="FungiDB:H257_03384"/>
<feature type="region of interest" description="Disordered" evidence="1">
    <location>
        <begin position="86"/>
        <end position="111"/>
    </location>
</feature>
<feature type="compositionally biased region" description="Polar residues" evidence="1">
    <location>
        <begin position="183"/>
        <end position="192"/>
    </location>
</feature>